<feature type="region of interest" description="Disordered" evidence="1">
    <location>
        <begin position="55"/>
        <end position="119"/>
    </location>
</feature>
<reference evidence="2 3" key="1">
    <citation type="submission" date="2014-02" db="EMBL/GenBank/DDBJ databases">
        <title>Single nucleus genome sequencing reveals high similarity among nuclei of an endomycorrhizal fungus.</title>
        <authorList>
            <person name="Lin K."/>
            <person name="Geurts R."/>
            <person name="Zhang Z."/>
            <person name="Limpens E."/>
            <person name="Saunders D.G."/>
            <person name="Mu D."/>
            <person name="Pang E."/>
            <person name="Cao H."/>
            <person name="Cha H."/>
            <person name="Lin T."/>
            <person name="Zhou Q."/>
            <person name="Shang Y."/>
            <person name="Li Y."/>
            <person name="Ivanov S."/>
            <person name="Sharma T."/>
            <person name="Velzen R.V."/>
            <person name="Ruijter N.D."/>
            <person name="Aanen D.K."/>
            <person name="Win J."/>
            <person name="Kamoun S."/>
            <person name="Bisseling T."/>
            <person name="Huang S."/>
        </authorList>
    </citation>
    <scope>NUCLEOTIDE SEQUENCE [LARGE SCALE GENOMIC DNA]</scope>
    <source>
        <strain evidence="3">DAOM197198w</strain>
    </source>
</reference>
<gene>
    <name evidence="2" type="ORF">RirG_092760</name>
</gene>
<dbReference type="OrthoDB" id="2535391at2759"/>
<dbReference type="AlphaFoldDB" id="A0A015LB98"/>
<evidence type="ECO:0000313" key="3">
    <source>
        <dbReference type="Proteomes" id="UP000022910"/>
    </source>
</evidence>
<feature type="compositionally biased region" description="Polar residues" evidence="1">
    <location>
        <begin position="78"/>
        <end position="107"/>
    </location>
</feature>
<accession>A0A015LB98</accession>
<protein>
    <submittedName>
        <fullName evidence="2">Uncharacterized protein</fullName>
    </submittedName>
</protein>
<keyword evidence="3" id="KW-1185">Reference proteome</keyword>
<evidence type="ECO:0000313" key="2">
    <source>
        <dbReference type="EMBL" id="EXX69801.1"/>
    </source>
</evidence>
<feature type="compositionally biased region" description="Polar residues" evidence="1">
    <location>
        <begin position="55"/>
        <end position="69"/>
    </location>
</feature>
<sequence>MRFQKTNTISLIEFLKDKLHKQRQMLDKAKNEILQYKDMKNELQNLKEENRRLKSQLQEVRPNTSSTSVKRPIESPIKLNNSPLKLHKSPTQNRDLDISPSQTCQPKTPNPPKRLTLSTSINSPMRPLIFKQQSQQKYDNYSSQLEHQNNNGLPYSNQISWNYGVDGYDGISDRRDARAMPSPSNKCYSVSFSESNCDQYPRKISNTTFSRPGTASSTRMTWSEIESIIGCFCIKISKPVTFKLHNINKFSAIFTYVKKFHSSTTTISTTFTTSKNSHYKKPRRITGNK</sequence>
<dbReference type="Proteomes" id="UP000022910">
    <property type="component" value="Unassembled WGS sequence"/>
</dbReference>
<dbReference type="STRING" id="1432141.A0A015LB98"/>
<evidence type="ECO:0000256" key="1">
    <source>
        <dbReference type="SAM" id="MobiDB-lite"/>
    </source>
</evidence>
<name>A0A015LB98_RHIIW</name>
<dbReference type="EMBL" id="JEMT01016778">
    <property type="protein sequence ID" value="EXX69801.1"/>
    <property type="molecule type" value="Genomic_DNA"/>
</dbReference>
<comment type="caution">
    <text evidence="2">The sequence shown here is derived from an EMBL/GenBank/DDBJ whole genome shotgun (WGS) entry which is preliminary data.</text>
</comment>
<proteinExistence type="predicted"/>
<dbReference type="HOGENOM" id="CLU_963615_0_0_1"/>
<organism evidence="2 3">
    <name type="scientific">Rhizophagus irregularis (strain DAOM 197198w)</name>
    <name type="common">Glomus intraradices</name>
    <dbReference type="NCBI Taxonomy" id="1432141"/>
    <lineage>
        <taxon>Eukaryota</taxon>
        <taxon>Fungi</taxon>
        <taxon>Fungi incertae sedis</taxon>
        <taxon>Mucoromycota</taxon>
        <taxon>Glomeromycotina</taxon>
        <taxon>Glomeromycetes</taxon>
        <taxon>Glomerales</taxon>
        <taxon>Glomeraceae</taxon>
        <taxon>Rhizophagus</taxon>
    </lineage>
</organism>